<dbReference type="SUPFAM" id="SSF90229">
    <property type="entry name" value="CCCH zinc finger"/>
    <property type="match status" value="1"/>
</dbReference>
<keyword evidence="1 8" id="KW-0479">Metal-binding</keyword>
<dbReference type="GO" id="GO:0008380">
    <property type="term" value="P:RNA splicing"/>
    <property type="evidence" value="ECO:0007669"/>
    <property type="project" value="UniProtKB-KW"/>
</dbReference>
<dbReference type="Pfam" id="PF16131">
    <property type="entry name" value="Torus"/>
    <property type="match status" value="1"/>
</dbReference>
<dbReference type="InterPro" id="IPR012677">
    <property type="entry name" value="Nucleotide-bd_a/b_plait_sf"/>
</dbReference>
<sequence>MVCSVFTDWQAYGFLNKQGAASAGTSEADTPLLCETCLGPNPYVRMSKQHQGKECKVCGRPFTVFRWNPGSGMRFKKTEICTTCAKLKNVCQSCILDLEYHLPTQVRDAALGTSVKIPMSDINRQYFVNRMDALLDGASTEATASLVGPSRPGHDVLKKLANHEPDYKRNRPVVCSFYARGACTRGTTCPYRHEVPTGPPSTVQSRYHGHNDASARHILQKVAGAKRLEPPANQEIKSLFFSGLPEMDEAQLQAFLVDSVPGLAASDLAKVQRVASSSCAFVHFSTRAAAEQAASALALKVTMQGQDVRVAWGRRPT</sequence>
<evidence type="ECO:0000313" key="11">
    <source>
        <dbReference type="EMBL" id="WFD28894.1"/>
    </source>
</evidence>
<dbReference type="InterPro" id="IPR000504">
    <property type="entry name" value="RRM_dom"/>
</dbReference>
<dbReference type="GO" id="GO:0071006">
    <property type="term" value="C:U2-type catalytic step 1 spliceosome"/>
    <property type="evidence" value="ECO:0007669"/>
    <property type="project" value="TreeGrafter"/>
</dbReference>
<dbReference type="InterPro" id="IPR039171">
    <property type="entry name" value="Cwc2/Slt11"/>
</dbReference>
<keyword evidence="2" id="KW-0507">mRNA processing</keyword>
<evidence type="ECO:0000256" key="1">
    <source>
        <dbReference type="ARBA" id="ARBA00022723"/>
    </source>
</evidence>
<accession>A0AAF0EN22</accession>
<keyword evidence="6" id="KW-0508">mRNA splicing</keyword>
<keyword evidence="4 8" id="KW-0862">Zinc</keyword>
<dbReference type="AlphaFoldDB" id="A0AAF0EN22"/>
<dbReference type="EMBL" id="CP119899">
    <property type="protein sequence ID" value="WFD28894.1"/>
    <property type="molecule type" value="Genomic_DNA"/>
</dbReference>
<keyword evidence="5 7" id="KW-0694">RNA-binding</keyword>
<reference evidence="11" key="1">
    <citation type="submission" date="2023-03" db="EMBL/GenBank/DDBJ databases">
        <title>Mating type loci evolution in Malassezia.</title>
        <authorList>
            <person name="Coelho M.A."/>
        </authorList>
    </citation>
    <scope>NUCLEOTIDE SEQUENCE</scope>
    <source>
        <strain evidence="11">CBS 9557</strain>
    </source>
</reference>
<evidence type="ECO:0000256" key="7">
    <source>
        <dbReference type="PROSITE-ProRule" id="PRU00176"/>
    </source>
</evidence>
<dbReference type="PROSITE" id="PS50102">
    <property type="entry name" value="RRM"/>
    <property type="match status" value="1"/>
</dbReference>
<dbReference type="InterPro" id="IPR032297">
    <property type="entry name" value="Torus"/>
</dbReference>
<dbReference type="GO" id="GO:0008270">
    <property type="term" value="F:zinc ion binding"/>
    <property type="evidence" value="ECO:0007669"/>
    <property type="project" value="UniProtKB-KW"/>
</dbReference>
<dbReference type="GO" id="GO:0036002">
    <property type="term" value="F:pre-mRNA binding"/>
    <property type="evidence" value="ECO:0007669"/>
    <property type="project" value="TreeGrafter"/>
</dbReference>
<dbReference type="Gene3D" id="3.30.1370.210">
    <property type="match status" value="1"/>
</dbReference>
<evidence type="ECO:0000256" key="3">
    <source>
        <dbReference type="ARBA" id="ARBA00022771"/>
    </source>
</evidence>
<evidence type="ECO:0000313" key="12">
    <source>
        <dbReference type="Proteomes" id="UP001213623"/>
    </source>
</evidence>
<organism evidence="11 12">
    <name type="scientific">Malassezia nana</name>
    <dbReference type="NCBI Taxonomy" id="180528"/>
    <lineage>
        <taxon>Eukaryota</taxon>
        <taxon>Fungi</taxon>
        <taxon>Dikarya</taxon>
        <taxon>Basidiomycota</taxon>
        <taxon>Ustilaginomycotina</taxon>
        <taxon>Malasseziomycetes</taxon>
        <taxon>Malasseziales</taxon>
        <taxon>Malasseziaceae</taxon>
        <taxon>Malassezia</taxon>
    </lineage>
</organism>
<dbReference type="GO" id="GO:0017070">
    <property type="term" value="F:U6 snRNA binding"/>
    <property type="evidence" value="ECO:0007669"/>
    <property type="project" value="TreeGrafter"/>
</dbReference>
<evidence type="ECO:0000256" key="4">
    <source>
        <dbReference type="ARBA" id="ARBA00022833"/>
    </source>
</evidence>
<feature type="domain" description="RRM" evidence="9">
    <location>
        <begin position="237"/>
        <end position="315"/>
    </location>
</feature>
<dbReference type="GO" id="GO:0071007">
    <property type="term" value="C:U2-type catalytic step 2 spliceosome"/>
    <property type="evidence" value="ECO:0007669"/>
    <property type="project" value="TreeGrafter"/>
</dbReference>
<keyword evidence="2" id="KW-0747">Spliceosome</keyword>
<proteinExistence type="predicted"/>
<protein>
    <submittedName>
        <fullName evidence="11">Pre-mRNA-splicing factor slt11</fullName>
    </submittedName>
</protein>
<dbReference type="InterPro" id="IPR000571">
    <property type="entry name" value="Znf_CCCH"/>
</dbReference>
<name>A0AAF0EN22_9BASI</name>
<gene>
    <name evidence="11" type="primary">SLT11</name>
    <name evidence="11" type="ORF">MNAN1_003910</name>
</gene>
<dbReference type="PROSITE" id="PS50103">
    <property type="entry name" value="ZF_C3H1"/>
    <property type="match status" value="1"/>
</dbReference>
<dbReference type="SMART" id="SM00356">
    <property type="entry name" value="ZnF_C3H1"/>
    <property type="match status" value="1"/>
</dbReference>
<evidence type="ECO:0000259" key="10">
    <source>
        <dbReference type="PROSITE" id="PS50103"/>
    </source>
</evidence>
<evidence type="ECO:0000256" key="6">
    <source>
        <dbReference type="ARBA" id="ARBA00023187"/>
    </source>
</evidence>
<evidence type="ECO:0000259" key="9">
    <source>
        <dbReference type="PROSITE" id="PS50102"/>
    </source>
</evidence>
<dbReference type="PANTHER" id="PTHR14089:SF6">
    <property type="entry name" value="PRE-MRNA-SPLICING FACTOR RBM22"/>
    <property type="match status" value="1"/>
</dbReference>
<evidence type="ECO:0000256" key="2">
    <source>
        <dbReference type="ARBA" id="ARBA00022728"/>
    </source>
</evidence>
<dbReference type="GO" id="GO:0000974">
    <property type="term" value="C:Prp19 complex"/>
    <property type="evidence" value="ECO:0007669"/>
    <property type="project" value="TreeGrafter"/>
</dbReference>
<dbReference type="InterPro" id="IPR036855">
    <property type="entry name" value="Znf_CCCH_sf"/>
</dbReference>
<evidence type="ECO:0000256" key="8">
    <source>
        <dbReference type="PROSITE-ProRule" id="PRU00723"/>
    </source>
</evidence>
<keyword evidence="3 8" id="KW-0863">Zinc-finger</keyword>
<keyword evidence="12" id="KW-1185">Reference proteome</keyword>
<feature type="domain" description="C3H1-type" evidence="10">
    <location>
        <begin position="169"/>
        <end position="196"/>
    </location>
</feature>
<dbReference type="Gene3D" id="3.30.70.330">
    <property type="match status" value="1"/>
</dbReference>
<dbReference type="Pfam" id="PF21369">
    <property type="entry name" value="STL11_N"/>
    <property type="match status" value="1"/>
</dbReference>
<dbReference type="Proteomes" id="UP001213623">
    <property type="component" value="Chromosome 8"/>
</dbReference>
<feature type="zinc finger region" description="C3H1-type" evidence="8">
    <location>
        <begin position="169"/>
        <end position="196"/>
    </location>
</feature>
<dbReference type="InterPro" id="IPR048995">
    <property type="entry name" value="STL11/RBM22-like_N"/>
</dbReference>
<evidence type="ECO:0000256" key="5">
    <source>
        <dbReference type="ARBA" id="ARBA00022884"/>
    </source>
</evidence>
<dbReference type="PANTHER" id="PTHR14089">
    <property type="entry name" value="PRE-MRNA-SPLICING FACTOR RBM22"/>
    <property type="match status" value="1"/>
</dbReference>